<dbReference type="Proteomes" id="UP000189462">
    <property type="component" value="Unassembled WGS sequence"/>
</dbReference>
<accession>A0A1V3NDX8</accession>
<evidence type="ECO:0000256" key="4">
    <source>
        <dbReference type="SAM" id="Phobius"/>
    </source>
</evidence>
<evidence type="ECO:0000256" key="3">
    <source>
        <dbReference type="PIRSR" id="PIRSR603782-2"/>
    </source>
</evidence>
<keyword evidence="2" id="KW-0479">Metal-binding</keyword>
<protein>
    <recommendedName>
        <fullName evidence="7">Thioredoxin domain-containing protein</fullName>
    </recommendedName>
</protein>
<dbReference type="Pfam" id="PF02630">
    <property type="entry name" value="SCO1-SenC"/>
    <property type="match status" value="1"/>
</dbReference>
<dbReference type="InterPro" id="IPR003782">
    <property type="entry name" value="SCO1/SenC"/>
</dbReference>
<gene>
    <name evidence="5" type="ORF">B1C78_12505</name>
</gene>
<reference evidence="5 6" key="1">
    <citation type="submission" date="2017-02" db="EMBL/GenBank/DDBJ databases">
        <title>Genomic diversity within the haloalkaliphilic genus Thioalkalivibrio.</title>
        <authorList>
            <person name="Ahn A.-C."/>
            <person name="Meier-Kolthoff J."/>
            <person name="Overmars L."/>
            <person name="Richter M."/>
            <person name="Woyke T."/>
            <person name="Sorokin D.Y."/>
            <person name="Muyzer G."/>
        </authorList>
    </citation>
    <scope>NUCLEOTIDE SEQUENCE [LARGE SCALE GENOMIC DNA]</scope>
    <source>
        <strain evidence="5 6">ALJD</strain>
    </source>
</reference>
<dbReference type="RefSeq" id="WP_077279491.1">
    <property type="nucleotide sequence ID" value="NZ_MVBK01000078.1"/>
</dbReference>
<keyword evidence="4" id="KW-0812">Transmembrane</keyword>
<evidence type="ECO:0000256" key="1">
    <source>
        <dbReference type="ARBA" id="ARBA00010996"/>
    </source>
</evidence>
<sequence length="212" mass="23852">MNEVSSPMPATRSSFMPLWILIALFAVPMLAAWWLFFNPEYLPEGRKNHGELIEPVIPLDARFGLMDLQGEVFDPQSLEGRWVLVTLTEGACDAACTEQLIAMRQIRLAVGEERYVVDRLWITTDAAGAPELAEQLPGMHVALIGEPGLEALHEALPAAERDFSRMHILDPMGQLMMRYDADAPPEHVLRDLEHLLRATRRWMIRGAADGNR</sequence>
<evidence type="ECO:0000313" key="6">
    <source>
        <dbReference type="Proteomes" id="UP000189462"/>
    </source>
</evidence>
<dbReference type="GO" id="GO:0046872">
    <property type="term" value="F:metal ion binding"/>
    <property type="evidence" value="ECO:0007669"/>
    <property type="project" value="UniProtKB-KW"/>
</dbReference>
<keyword evidence="3" id="KW-1015">Disulfide bond</keyword>
<dbReference type="SUPFAM" id="SSF52833">
    <property type="entry name" value="Thioredoxin-like"/>
    <property type="match status" value="1"/>
</dbReference>
<feature type="binding site" evidence="2">
    <location>
        <position position="96"/>
    </location>
    <ligand>
        <name>Cu cation</name>
        <dbReference type="ChEBI" id="CHEBI:23378"/>
    </ligand>
</feature>
<name>A0A1V3NDX8_9GAMM</name>
<dbReference type="EMBL" id="MVBK01000078">
    <property type="protein sequence ID" value="OOG23088.1"/>
    <property type="molecule type" value="Genomic_DNA"/>
</dbReference>
<keyword evidence="2" id="KW-0186">Copper</keyword>
<comment type="similarity">
    <text evidence="1">Belongs to the SCO1/2 family.</text>
</comment>
<feature type="binding site" evidence="2">
    <location>
        <position position="92"/>
    </location>
    <ligand>
        <name>Cu cation</name>
        <dbReference type="ChEBI" id="CHEBI:23378"/>
    </ligand>
</feature>
<proteinExistence type="inferred from homology"/>
<dbReference type="STRING" id="108003.B1C78_12505"/>
<dbReference type="InterPro" id="IPR036249">
    <property type="entry name" value="Thioredoxin-like_sf"/>
</dbReference>
<keyword evidence="4" id="KW-0472">Membrane</keyword>
<evidence type="ECO:0000313" key="5">
    <source>
        <dbReference type="EMBL" id="OOG23088.1"/>
    </source>
</evidence>
<feature type="disulfide bond" description="Redox-active" evidence="3">
    <location>
        <begin position="92"/>
        <end position="96"/>
    </location>
</feature>
<keyword evidence="4" id="KW-1133">Transmembrane helix</keyword>
<comment type="caution">
    <text evidence="5">The sequence shown here is derived from an EMBL/GenBank/DDBJ whole genome shotgun (WGS) entry which is preliminary data.</text>
</comment>
<dbReference type="Gene3D" id="3.40.30.10">
    <property type="entry name" value="Glutaredoxin"/>
    <property type="match status" value="1"/>
</dbReference>
<evidence type="ECO:0008006" key="7">
    <source>
        <dbReference type="Google" id="ProtNLM"/>
    </source>
</evidence>
<dbReference type="AlphaFoldDB" id="A0A1V3NDX8"/>
<keyword evidence="6" id="KW-1185">Reference proteome</keyword>
<feature type="transmembrane region" description="Helical" evidence="4">
    <location>
        <begin position="16"/>
        <end position="37"/>
    </location>
</feature>
<organism evidence="5 6">
    <name type="scientific">Thioalkalivibrio denitrificans</name>
    <dbReference type="NCBI Taxonomy" id="108003"/>
    <lineage>
        <taxon>Bacteria</taxon>
        <taxon>Pseudomonadati</taxon>
        <taxon>Pseudomonadota</taxon>
        <taxon>Gammaproteobacteria</taxon>
        <taxon>Chromatiales</taxon>
        <taxon>Ectothiorhodospiraceae</taxon>
        <taxon>Thioalkalivibrio</taxon>
    </lineage>
</organism>
<evidence type="ECO:0000256" key="2">
    <source>
        <dbReference type="PIRSR" id="PIRSR603782-1"/>
    </source>
</evidence>
<dbReference type="OrthoDB" id="9785445at2"/>